<dbReference type="PROSITE" id="PS00389">
    <property type="entry name" value="ATPASE_DELTA"/>
    <property type="match status" value="1"/>
</dbReference>
<gene>
    <name evidence="8 9" type="primary">atpH</name>
    <name evidence="9" type="ORF">KIM372_15820</name>
</gene>
<evidence type="ECO:0000256" key="1">
    <source>
        <dbReference type="ARBA" id="ARBA00004370"/>
    </source>
</evidence>
<accession>A0ABM8B9X0</accession>
<dbReference type="NCBIfam" id="NF009967">
    <property type="entry name" value="PRK13430.1"/>
    <property type="match status" value="1"/>
</dbReference>
<evidence type="ECO:0000313" key="10">
    <source>
        <dbReference type="Proteomes" id="UP001321766"/>
    </source>
</evidence>
<dbReference type="Proteomes" id="UP001321766">
    <property type="component" value="Chromosome"/>
</dbReference>
<organism evidence="9 10">
    <name type="scientific">Bombiscardovia nodaiensis</name>
    <dbReference type="NCBI Taxonomy" id="2932181"/>
    <lineage>
        <taxon>Bacteria</taxon>
        <taxon>Bacillati</taxon>
        <taxon>Actinomycetota</taxon>
        <taxon>Actinomycetes</taxon>
        <taxon>Bifidobacteriales</taxon>
        <taxon>Bifidobacteriaceae</taxon>
        <taxon>Bombiscardovia</taxon>
    </lineage>
</organism>
<reference evidence="9 10" key="1">
    <citation type="journal article" date="2023" name="Microbiol. Spectr.">
        <title>Symbiosis of Carpenter Bees with Uncharacterized Lactic Acid Bacteria Showing NAD Auxotrophy.</title>
        <authorList>
            <person name="Kawasaki S."/>
            <person name="Ozawa K."/>
            <person name="Mori T."/>
            <person name="Yamamoto A."/>
            <person name="Ito M."/>
            <person name="Ohkuma M."/>
            <person name="Sakamoto M."/>
            <person name="Matsutani M."/>
        </authorList>
    </citation>
    <scope>NUCLEOTIDE SEQUENCE [LARGE SCALE GENOMIC DNA]</scope>
    <source>
        <strain evidence="9 10">Kim37-2</strain>
    </source>
</reference>
<dbReference type="InterPro" id="IPR020781">
    <property type="entry name" value="ATPase_OSCP/d_CS"/>
</dbReference>
<comment type="similarity">
    <text evidence="8">Belongs to the ATPase delta chain family.</text>
</comment>
<evidence type="ECO:0000256" key="3">
    <source>
        <dbReference type="ARBA" id="ARBA00022781"/>
    </source>
</evidence>
<evidence type="ECO:0000256" key="8">
    <source>
        <dbReference type="HAMAP-Rule" id="MF_01416"/>
    </source>
</evidence>
<evidence type="ECO:0000256" key="5">
    <source>
        <dbReference type="ARBA" id="ARBA00023136"/>
    </source>
</evidence>
<keyword evidence="2 8" id="KW-0813">Transport</keyword>
<comment type="function">
    <text evidence="8">F(1)F(0) ATP synthase produces ATP from ADP in the presence of a proton or sodium gradient. F-type ATPases consist of two structural domains, F(1) containing the extramembraneous catalytic core and F(0) containing the membrane proton channel, linked together by a central stalk and a peripheral stalk. During catalysis, ATP synthesis in the catalytic domain of F(1) is coupled via a rotary mechanism of the central stalk subunits to proton translocation.</text>
</comment>
<dbReference type="EMBL" id="AP026798">
    <property type="protein sequence ID" value="BDR53675.1"/>
    <property type="molecule type" value="Genomic_DNA"/>
</dbReference>
<sequence>MRGEASLVSDQEARSKFGSLLEQEGTSALDVAQELFSFVTLLDTYPRLERALTDPSRPDADKSRVVDELLDGKAQPLTIAILRDLASRHWSKVMHIANAVEDMAVDAMTYYTDSIKQTSRVAEELAKIYSALIDQPIVLFRLSDEYSQPQARVRLLDELLAGQGLQPVTMLLVEHATRDLRGRRFLHTVDWLIDRFSGHMKETMVTVVTAVPLTHEQMVKVVEVYSKKLGHAVHINAIVNPEVLGGMRVEYGSEVTDNTVLTQLKHLKQQMAVSG</sequence>
<keyword evidence="10" id="KW-1185">Reference proteome</keyword>
<comment type="subcellular location">
    <subcellularLocation>
        <location evidence="8">Cell membrane</location>
        <topology evidence="8">Peripheral membrane protein</topology>
    </subcellularLocation>
    <subcellularLocation>
        <location evidence="1">Membrane</location>
    </subcellularLocation>
</comment>
<evidence type="ECO:0000256" key="6">
    <source>
        <dbReference type="ARBA" id="ARBA00023196"/>
    </source>
</evidence>
<evidence type="ECO:0000256" key="2">
    <source>
        <dbReference type="ARBA" id="ARBA00022448"/>
    </source>
</evidence>
<dbReference type="InterPro" id="IPR000711">
    <property type="entry name" value="ATPase_OSCP/dsu"/>
</dbReference>
<dbReference type="PANTHER" id="PTHR11910">
    <property type="entry name" value="ATP SYNTHASE DELTA CHAIN"/>
    <property type="match status" value="1"/>
</dbReference>
<evidence type="ECO:0000256" key="4">
    <source>
        <dbReference type="ARBA" id="ARBA00023065"/>
    </source>
</evidence>
<keyword evidence="4 8" id="KW-0406">Ion transport</keyword>
<proteinExistence type="inferred from homology"/>
<comment type="function">
    <text evidence="8">This protein is part of the stalk that links CF(0) to CF(1). It either transmits conformational changes from CF(0) to CF(1) or is implicated in proton conduction.</text>
</comment>
<evidence type="ECO:0000256" key="7">
    <source>
        <dbReference type="ARBA" id="ARBA00023310"/>
    </source>
</evidence>
<dbReference type="Pfam" id="PF00213">
    <property type="entry name" value="OSCP"/>
    <property type="match status" value="1"/>
</dbReference>
<keyword evidence="3 8" id="KW-0375">Hydrogen ion transport</keyword>
<evidence type="ECO:0000313" key="9">
    <source>
        <dbReference type="EMBL" id="BDR53675.1"/>
    </source>
</evidence>
<dbReference type="PRINTS" id="PR00125">
    <property type="entry name" value="ATPASEDELTA"/>
</dbReference>
<keyword evidence="6 8" id="KW-0139">CF(1)</keyword>
<dbReference type="HAMAP" id="MF_01416">
    <property type="entry name" value="ATP_synth_delta_bact"/>
    <property type="match status" value="1"/>
</dbReference>
<keyword evidence="5 8" id="KW-0472">Membrane</keyword>
<name>A0ABM8B9X0_9BIFI</name>
<keyword evidence="8" id="KW-1003">Cell membrane</keyword>
<keyword evidence="7 8" id="KW-0066">ATP synthesis</keyword>
<protein>
    <recommendedName>
        <fullName evidence="8">ATP synthase subunit delta</fullName>
    </recommendedName>
    <alternativeName>
        <fullName evidence="8">ATP synthase F(1) sector subunit delta</fullName>
    </alternativeName>
    <alternativeName>
        <fullName evidence="8">F-type ATPase subunit delta</fullName>
        <shortName evidence="8">F-ATPase subunit delta</shortName>
    </alternativeName>
</protein>